<evidence type="ECO:0000256" key="2">
    <source>
        <dbReference type="ARBA" id="ARBA00004167"/>
    </source>
</evidence>
<keyword evidence="12" id="KW-0472">Membrane</keyword>
<sequence>MSTVALTLLLLGLALLLCLKCTKIFKSNHSRNIPLPPGPKRLPLWGNAFNIPTMIPWKTYAEWTQQYGDIIFMQVFGQPFVVLNSIDSVVDLLEKRSSNYSDRTLPEMVKLMGLDWNFAFIRYGPLWRRHRRGFHQFMNQTAIQEYEPVQREGARNLLRRLYAEPKKFAHHIRYTFGASALAVSHGIRAADKDDEIVAATERALEGSTDAVAPERYWVNYIPLLKYIPAWVPGAEFQRKAVRVRVDAIATKEMSWNNITRAGPYKSLAIKLLERISHLDGEAYAQEEDVAKNTVSALHCFFLAMTLYPEAQRRAQEELASVLGPSRLPEFADGPRLPYINALCNECLRWQPVLPLSVPHRSINDDEYRGYFIPAGTVIIQNTWAILHDPEVYPNPDEFRPERFLKNGELYPAARYGPEVAFGAGRRICPGRYFAEKSLFMNVACILQTFNVSAPLDPQGRPIKIEPKMMSGNTHPEPFECVIEPRSKMAEALILGQSKEEVW</sequence>
<dbReference type="OrthoDB" id="2789670at2759"/>
<keyword evidence="7 13" id="KW-0479">Metal-binding</keyword>
<proteinExistence type="inferred from homology"/>
<reference evidence="16 17" key="1">
    <citation type="submission" date="2016-07" db="EMBL/GenBank/DDBJ databases">
        <title>Draft genome of the white-rot fungus Obba rivulosa 3A-2.</title>
        <authorList>
            <consortium name="DOE Joint Genome Institute"/>
            <person name="Miettinen O."/>
            <person name="Riley R."/>
            <person name="Acob R."/>
            <person name="Barry K."/>
            <person name="Cullen D."/>
            <person name="De Vries R."/>
            <person name="Hainaut M."/>
            <person name="Hatakka A."/>
            <person name="Henrissat B."/>
            <person name="Hilden K."/>
            <person name="Kuo R."/>
            <person name="Labutti K."/>
            <person name="Lipzen A."/>
            <person name="Makela M.R."/>
            <person name="Sandor L."/>
            <person name="Spatafora J.W."/>
            <person name="Grigoriev I.V."/>
            <person name="Hibbett D.S."/>
        </authorList>
    </citation>
    <scope>NUCLEOTIDE SEQUENCE [LARGE SCALE GENOMIC DNA]</scope>
    <source>
        <strain evidence="16 17">3A-2</strain>
    </source>
</reference>
<dbReference type="InterPro" id="IPR017972">
    <property type="entry name" value="Cyt_P450_CS"/>
</dbReference>
<organism evidence="16 17">
    <name type="scientific">Obba rivulosa</name>
    <dbReference type="NCBI Taxonomy" id="1052685"/>
    <lineage>
        <taxon>Eukaryota</taxon>
        <taxon>Fungi</taxon>
        <taxon>Dikarya</taxon>
        <taxon>Basidiomycota</taxon>
        <taxon>Agaricomycotina</taxon>
        <taxon>Agaricomycetes</taxon>
        <taxon>Polyporales</taxon>
        <taxon>Gelatoporiaceae</taxon>
        <taxon>Obba</taxon>
    </lineage>
</organism>
<dbReference type="PANTHER" id="PTHR46300:SF7">
    <property type="entry name" value="P450, PUTATIVE (EUROFUNG)-RELATED"/>
    <property type="match status" value="1"/>
</dbReference>
<keyword evidence="9 14" id="KW-0560">Oxidoreductase</keyword>
<dbReference type="PRINTS" id="PR00385">
    <property type="entry name" value="P450"/>
</dbReference>
<comment type="pathway">
    <text evidence="3">Secondary metabolite biosynthesis.</text>
</comment>
<evidence type="ECO:0000256" key="1">
    <source>
        <dbReference type="ARBA" id="ARBA00001971"/>
    </source>
</evidence>
<protein>
    <submittedName>
        <fullName evidence="16">CyP450 monooxygenase</fullName>
    </submittedName>
</protein>
<keyword evidence="11 14" id="KW-0503">Monooxygenase</keyword>
<accession>A0A8E2DMT2</accession>
<dbReference type="GO" id="GO:0016705">
    <property type="term" value="F:oxidoreductase activity, acting on paired donors, with incorporation or reduction of molecular oxygen"/>
    <property type="evidence" value="ECO:0007669"/>
    <property type="project" value="InterPro"/>
</dbReference>
<evidence type="ECO:0000256" key="4">
    <source>
        <dbReference type="ARBA" id="ARBA00010617"/>
    </source>
</evidence>
<evidence type="ECO:0000256" key="11">
    <source>
        <dbReference type="ARBA" id="ARBA00023033"/>
    </source>
</evidence>
<dbReference type="GO" id="GO:0016020">
    <property type="term" value="C:membrane"/>
    <property type="evidence" value="ECO:0007669"/>
    <property type="project" value="UniProtKB-SubCell"/>
</dbReference>
<dbReference type="InterPro" id="IPR002401">
    <property type="entry name" value="Cyt_P450_E_grp-I"/>
</dbReference>
<keyword evidence="10 13" id="KW-0408">Iron</keyword>
<dbReference type="CDD" id="cd11065">
    <property type="entry name" value="CYP64-like"/>
    <property type="match status" value="1"/>
</dbReference>
<comment type="cofactor">
    <cofactor evidence="1 13">
        <name>heme</name>
        <dbReference type="ChEBI" id="CHEBI:30413"/>
    </cofactor>
</comment>
<dbReference type="InterPro" id="IPR050364">
    <property type="entry name" value="Cytochrome_P450_fung"/>
</dbReference>
<dbReference type="InterPro" id="IPR036396">
    <property type="entry name" value="Cyt_P450_sf"/>
</dbReference>
<keyword evidence="17" id="KW-1185">Reference proteome</keyword>
<dbReference type="GO" id="GO:0020037">
    <property type="term" value="F:heme binding"/>
    <property type="evidence" value="ECO:0007669"/>
    <property type="project" value="InterPro"/>
</dbReference>
<dbReference type="PRINTS" id="PR00463">
    <property type="entry name" value="EP450I"/>
</dbReference>
<keyword evidence="6" id="KW-0812">Transmembrane</keyword>
<dbReference type="Gene3D" id="1.10.630.10">
    <property type="entry name" value="Cytochrome P450"/>
    <property type="match status" value="1"/>
</dbReference>
<feature type="chain" id="PRO_5034963429" evidence="15">
    <location>
        <begin position="25"/>
        <end position="502"/>
    </location>
</feature>
<dbReference type="PANTHER" id="PTHR46300">
    <property type="entry name" value="P450, PUTATIVE (EUROFUNG)-RELATED-RELATED"/>
    <property type="match status" value="1"/>
</dbReference>
<dbReference type="AlphaFoldDB" id="A0A8E2DMT2"/>
<evidence type="ECO:0000313" key="17">
    <source>
        <dbReference type="Proteomes" id="UP000250043"/>
    </source>
</evidence>
<evidence type="ECO:0000256" key="3">
    <source>
        <dbReference type="ARBA" id="ARBA00005179"/>
    </source>
</evidence>
<evidence type="ECO:0000256" key="8">
    <source>
        <dbReference type="ARBA" id="ARBA00022989"/>
    </source>
</evidence>
<name>A0A8E2DMT2_9APHY</name>
<evidence type="ECO:0000256" key="13">
    <source>
        <dbReference type="PIRSR" id="PIRSR602401-1"/>
    </source>
</evidence>
<evidence type="ECO:0000256" key="10">
    <source>
        <dbReference type="ARBA" id="ARBA00023004"/>
    </source>
</evidence>
<dbReference type="EMBL" id="KV722385">
    <property type="protein sequence ID" value="OCH91434.1"/>
    <property type="molecule type" value="Genomic_DNA"/>
</dbReference>
<evidence type="ECO:0000256" key="5">
    <source>
        <dbReference type="ARBA" id="ARBA00022617"/>
    </source>
</evidence>
<dbReference type="GO" id="GO:0004497">
    <property type="term" value="F:monooxygenase activity"/>
    <property type="evidence" value="ECO:0007669"/>
    <property type="project" value="UniProtKB-KW"/>
</dbReference>
<dbReference type="GO" id="GO:0005506">
    <property type="term" value="F:iron ion binding"/>
    <property type="evidence" value="ECO:0007669"/>
    <property type="project" value="InterPro"/>
</dbReference>
<comment type="subcellular location">
    <subcellularLocation>
        <location evidence="2">Membrane</location>
        <topology evidence="2">Single-pass membrane protein</topology>
    </subcellularLocation>
</comment>
<keyword evidence="5 13" id="KW-0349">Heme</keyword>
<dbReference type="PROSITE" id="PS00086">
    <property type="entry name" value="CYTOCHROME_P450"/>
    <property type="match status" value="1"/>
</dbReference>
<keyword evidence="8" id="KW-1133">Transmembrane helix</keyword>
<evidence type="ECO:0000313" key="16">
    <source>
        <dbReference type="EMBL" id="OCH91434.1"/>
    </source>
</evidence>
<dbReference type="Proteomes" id="UP000250043">
    <property type="component" value="Unassembled WGS sequence"/>
</dbReference>
<dbReference type="InterPro" id="IPR001128">
    <property type="entry name" value="Cyt_P450"/>
</dbReference>
<keyword evidence="15" id="KW-0732">Signal</keyword>
<feature type="binding site" description="axial binding residue" evidence="13">
    <location>
        <position position="428"/>
    </location>
    <ligand>
        <name>heme</name>
        <dbReference type="ChEBI" id="CHEBI:30413"/>
    </ligand>
    <ligandPart>
        <name>Fe</name>
        <dbReference type="ChEBI" id="CHEBI:18248"/>
    </ligandPart>
</feature>
<evidence type="ECO:0000256" key="14">
    <source>
        <dbReference type="RuleBase" id="RU000461"/>
    </source>
</evidence>
<dbReference type="SUPFAM" id="SSF48264">
    <property type="entry name" value="Cytochrome P450"/>
    <property type="match status" value="1"/>
</dbReference>
<evidence type="ECO:0000256" key="6">
    <source>
        <dbReference type="ARBA" id="ARBA00022692"/>
    </source>
</evidence>
<evidence type="ECO:0000256" key="7">
    <source>
        <dbReference type="ARBA" id="ARBA00022723"/>
    </source>
</evidence>
<feature type="signal peptide" evidence="15">
    <location>
        <begin position="1"/>
        <end position="24"/>
    </location>
</feature>
<evidence type="ECO:0000256" key="9">
    <source>
        <dbReference type="ARBA" id="ARBA00023002"/>
    </source>
</evidence>
<dbReference type="Pfam" id="PF00067">
    <property type="entry name" value="p450"/>
    <property type="match status" value="1"/>
</dbReference>
<evidence type="ECO:0000256" key="15">
    <source>
        <dbReference type="SAM" id="SignalP"/>
    </source>
</evidence>
<evidence type="ECO:0000256" key="12">
    <source>
        <dbReference type="ARBA" id="ARBA00023136"/>
    </source>
</evidence>
<comment type="similarity">
    <text evidence="4 14">Belongs to the cytochrome P450 family.</text>
</comment>
<gene>
    <name evidence="16" type="ORF">OBBRIDRAFT_812141</name>
</gene>